<protein>
    <recommendedName>
        <fullName evidence="9">Epidermal patterning factor-like protein</fullName>
    </recommendedName>
</protein>
<proteinExistence type="inferred from homology"/>
<name>A0A9D4UPE1_ADICA</name>
<comment type="similarity">
    <text evidence="2">Belongs to the plant cysteine rich small secretory peptide family. Epidermal patterning factor subfamily.</text>
</comment>
<evidence type="ECO:0000256" key="6">
    <source>
        <dbReference type="SAM" id="MobiDB-lite"/>
    </source>
</evidence>
<dbReference type="PANTHER" id="PTHR33109">
    <property type="entry name" value="EPIDERMAL PATTERNING FACTOR-LIKE PROTEIN 4"/>
    <property type="match status" value="1"/>
</dbReference>
<reference evidence="7" key="1">
    <citation type="submission" date="2021-01" db="EMBL/GenBank/DDBJ databases">
        <title>Adiantum capillus-veneris genome.</title>
        <authorList>
            <person name="Fang Y."/>
            <person name="Liao Q."/>
        </authorList>
    </citation>
    <scope>NUCLEOTIDE SEQUENCE</scope>
    <source>
        <strain evidence="7">H3</strain>
        <tissue evidence="7">Leaf</tissue>
    </source>
</reference>
<keyword evidence="3" id="KW-0964">Secreted</keyword>
<dbReference type="InterPro" id="IPR039455">
    <property type="entry name" value="EPFL"/>
</dbReference>
<evidence type="ECO:0000256" key="2">
    <source>
        <dbReference type="ARBA" id="ARBA00008127"/>
    </source>
</evidence>
<comment type="subcellular location">
    <subcellularLocation>
        <location evidence="1">Secreted</location>
    </subcellularLocation>
</comment>
<keyword evidence="8" id="KW-1185">Reference proteome</keyword>
<dbReference type="PANTHER" id="PTHR33109:SF3">
    <property type="entry name" value="EPIDERMAL PATTERNING FACTOR-LIKE PROTEIN"/>
    <property type="match status" value="1"/>
</dbReference>
<comment type="caution">
    <text evidence="7">The sequence shown here is derived from an EMBL/GenBank/DDBJ whole genome shotgun (WGS) entry which is preliminary data.</text>
</comment>
<evidence type="ECO:0008006" key="9">
    <source>
        <dbReference type="Google" id="ProtNLM"/>
    </source>
</evidence>
<organism evidence="7 8">
    <name type="scientific">Adiantum capillus-veneris</name>
    <name type="common">Maidenhair fern</name>
    <dbReference type="NCBI Taxonomy" id="13818"/>
    <lineage>
        <taxon>Eukaryota</taxon>
        <taxon>Viridiplantae</taxon>
        <taxon>Streptophyta</taxon>
        <taxon>Embryophyta</taxon>
        <taxon>Tracheophyta</taxon>
        <taxon>Polypodiopsida</taxon>
        <taxon>Polypodiidae</taxon>
        <taxon>Polypodiales</taxon>
        <taxon>Pteridineae</taxon>
        <taxon>Pteridaceae</taxon>
        <taxon>Vittarioideae</taxon>
        <taxon>Adiantum</taxon>
    </lineage>
</organism>
<feature type="region of interest" description="Disordered" evidence="6">
    <location>
        <begin position="68"/>
        <end position="89"/>
    </location>
</feature>
<dbReference type="OrthoDB" id="1922142at2759"/>
<dbReference type="Proteomes" id="UP000886520">
    <property type="component" value="Chromosome 13"/>
</dbReference>
<evidence type="ECO:0000256" key="5">
    <source>
        <dbReference type="ARBA" id="ARBA00023157"/>
    </source>
</evidence>
<gene>
    <name evidence="7" type="ORF">GOP47_0013620</name>
</gene>
<evidence type="ECO:0000256" key="4">
    <source>
        <dbReference type="ARBA" id="ARBA00022729"/>
    </source>
</evidence>
<dbReference type="GO" id="GO:0010052">
    <property type="term" value="P:guard cell differentiation"/>
    <property type="evidence" value="ECO:0007669"/>
    <property type="project" value="TreeGrafter"/>
</dbReference>
<dbReference type="EMBL" id="JABFUD020000013">
    <property type="protein sequence ID" value="KAI5071369.1"/>
    <property type="molecule type" value="Genomic_DNA"/>
</dbReference>
<dbReference type="GO" id="GO:0005576">
    <property type="term" value="C:extracellular region"/>
    <property type="evidence" value="ECO:0007669"/>
    <property type="project" value="UniProtKB-SubCell"/>
</dbReference>
<evidence type="ECO:0000313" key="7">
    <source>
        <dbReference type="EMBL" id="KAI5071369.1"/>
    </source>
</evidence>
<dbReference type="AlphaFoldDB" id="A0A9D4UPE1"/>
<keyword evidence="5" id="KW-1015">Disulfide bond</keyword>
<keyword evidence="4" id="KW-0732">Signal</keyword>
<feature type="compositionally biased region" description="Polar residues" evidence="6">
    <location>
        <begin position="80"/>
        <end position="89"/>
    </location>
</feature>
<accession>A0A9D4UPE1</accession>
<evidence type="ECO:0000256" key="1">
    <source>
        <dbReference type="ARBA" id="ARBA00004613"/>
    </source>
</evidence>
<dbReference type="Pfam" id="PF17181">
    <property type="entry name" value="EPF"/>
    <property type="match status" value="1"/>
</dbReference>
<sequence>MECESFDLGRFSHLSLPPGQQAGSRIVNREGAESMIWRVQDWKRTLAARQVNLLESAGGSLLNATQSTGYSPGGLKRTPVETQTGTSSRTRAAACRGVISTISKARLFLRVTSHNTHMHAAPTTRDTTRPICTDPEARTACTLHAAAGYTNRQQLRDSWIVSTASQTSTILDPLLNKRALKTRLLVDGADVHIAEKVQMGSRPPTCNSKCKQCEPCVAVQVPTMPQITKLPINPKSKTNRNKESTLIASAQLKSNYKPEGWKCTCGNKFYNP</sequence>
<evidence type="ECO:0000256" key="3">
    <source>
        <dbReference type="ARBA" id="ARBA00022525"/>
    </source>
</evidence>
<evidence type="ECO:0000313" key="8">
    <source>
        <dbReference type="Proteomes" id="UP000886520"/>
    </source>
</evidence>